<dbReference type="Gene3D" id="3.90.550.10">
    <property type="entry name" value="Spore Coat Polysaccharide Biosynthesis Protein SpsA, Chain A"/>
    <property type="match status" value="1"/>
</dbReference>
<dbReference type="CAZy" id="GT8">
    <property type="family name" value="Glycosyltransferase Family 8"/>
</dbReference>
<dbReference type="PROSITE" id="PS51257">
    <property type="entry name" value="PROKAR_LIPOPROTEIN"/>
    <property type="match status" value="1"/>
</dbReference>
<keyword evidence="2 4" id="KW-0808">Transferase</keyword>
<dbReference type="Pfam" id="PF01501">
    <property type="entry name" value="Glyco_transf_8"/>
    <property type="match status" value="1"/>
</dbReference>
<dbReference type="EMBL" id="AY332625">
    <property type="protein sequence ID" value="AAR01916.1"/>
    <property type="molecule type" value="Genomic_DNA"/>
</dbReference>
<organism evidence="4">
    <name type="scientific">Campylobacter jejuni</name>
    <dbReference type="NCBI Taxonomy" id="197"/>
    <lineage>
        <taxon>Bacteria</taxon>
        <taxon>Pseudomonadati</taxon>
        <taxon>Campylobacterota</taxon>
        <taxon>Epsilonproteobacteria</taxon>
        <taxon>Campylobacterales</taxon>
        <taxon>Campylobacteraceae</taxon>
        <taxon>Campylobacter</taxon>
    </lineage>
</organism>
<evidence type="ECO:0000313" key="4">
    <source>
        <dbReference type="EMBL" id="AAR01916.1"/>
    </source>
</evidence>
<protein>
    <submittedName>
        <fullName evidence="4">Putative glycosyltransferase</fullName>
    </submittedName>
</protein>
<evidence type="ECO:0000256" key="2">
    <source>
        <dbReference type="ARBA" id="ARBA00022679"/>
    </source>
</evidence>
<dbReference type="InterPro" id="IPR050748">
    <property type="entry name" value="Glycosyltrans_8_dom-fam"/>
</dbReference>
<evidence type="ECO:0000256" key="3">
    <source>
        <dbReference type="ARBA" id="ARBA00022723"/>
    </source>
</evidence>
<dbReference type="InterPro" id="IPR029044">
    <property type="entry name" value="Nucleotide-diphossugar_trans"/>
</dbReference>
<dbReference type="AlphaFoldDB" id="Q6EF54"/>
<dbReference type="CDD" id="cd04194">
    <property type="entry name" value="GT8_A4GalT_like"/>
    <property type="match status" value="1"/>
</dbReference>
<keyword evidence="3" id="KW-0479">Metal-binding</keyword>
<accession>Q6EF54</accession>
<dbReference type="InterPro" id="IPR002495">
    <property type="entry name" value="Glyco_trans_8"/>
</dbReference>
<dbReference type="PANTHER" id="PTHR13778">
    <property type="entry name" value="GLYCOSYLTRANSFERASE 8 DOMAIN-CONTAINING PROTEIN"/>
    <property type="match status" value="1"/>
</dbReference>
<dbReference type="PANTHER" id="PTHR13778:SF47">
    <property type="entry name" value="LIPOPOLYSACCHARIDE 1,3-GALACTOSYLTRANSFERASE"/>
    <property type="match status" value="1"/>
</dbReference>
<reference evidence="4" key="1">
    <citation type="journal article" date="2005" name="Mol. Microbiol.">
        <title>Analysis of Campylobacter jejuni capsular loci reveals multiple mechanisms for the generation of structural diversity and the ability to form complex heptoses.</title>
        <authorList>
            <person name="Karlyshev A.V."/>
            <person name="Champion O.L."/>
            <person name="Churcher C."/>
            <person name="Brisson J.R."/>
            <person name="Jarrell H.C."/>
            <person name="Gilbert M."/>
            <person name="Brochu D."/>
            <person name="St Michael F."/>
            <person name="Li J."/>
            <person name="Wakarchuk W.W."/>
            <person name="Goodhead I."/>
            <person name="Sanders M."/>
            <person name="Stevens K."/>
            <person name="White B."/>
            <person name="Parkhill J."/>
            <person name="Wren B.W."/>
            <person name="Szymanski C.M."/>
        </authorList>
    </citation>
    <scope>NUCLEOTIDE SEQUENCE</scope>
    <source>
        <strain evidence="4">CCUG 10954</strain>
    </source>
</reference>
<evidence type="ECO:0000256" key="1">
    <source>
        <dbReference type="ARBA" id="ARBA00022676"/>
    </source>
</evidence>
<sequence length="421" mass="50105">MVIKVKIGIVIKKLKHRRRIVLLSYNIVISCDNNYVKYVAVVIASIIKNTKINSQLKEYPYKFYILSNDISKNNILKLKKLIQHLSNSYYNCELIIHKIDDSKFHRFPKAWHVNHATYYRFEIADIVEGNKCLYLDADVLVCGDIRELFYMELNNKVAGVVTDSCSRLWTKLYTKDNKTSSYIEFDPLMYFNAGVILIDLNQWKKHDIKNKCIDAFNIYDHGGLADQSYLNIALKELTYKLPLNWNLIVPEYILLDGYERHYVVNCLDEISEYNLAYTRSEFEEAMKNKKIVHFCAAKPWWNLYYKNNKVDFNERNVWWEIALNLEEFKEEFYFLKNSLDSKHLNRQLNTIEWILKNGDKNSSNVLYSSYDIDSIKKIKNHLSYKLGNAIVLSFKYWYKGRLLKLPFELVSIYKKHKRTKR</sequence>
<dbReference type="SUPFAM" id="SSF53448">
    <property type="entry name" value="Nucleotide-diphospho-sugar transferases"/>
    <property type="match status" value="1"/>
</dbReference>
<proteinExistence type="predicted"/>
<dbReference type="GO" id="GO:0016757">
    <property type="term" value="F:glycosyltransferase activity"/>
    <property type="evidence" value="ECO:0007669"/>
    <property type="project" value="UniProtKB-KW"/>
</dbReference>
<dbReference type="GO" id="GO:0046872">
    <property type="term" value="F:metal ion binding"/>
    <property type="evidence" value="ECO:0007669"/>
    <property type="project" value="UniProtKB-KW"/>
</dbReference>
<name>Q6EF54_CAMJU</name>
<keyword evidence="1" id="KW-0328">Glycosyltransferase</keyword>